<organism evidence="1 2">
    <name type="scientific">Bartonella vinsonii</name>
    <name type="common">Rochalimaea vinsonii</name>
    <dbReference type="NCBI Taxonomy" id="33047"/>
    <lineage>
        <taxon>Bacteria</taxon>
        <taxon>Pseudomonadati</taxon>
        <taxon>Pseudomonadota</taxon>
        <taxon>Alphaproteobacteria</taxon>
        <taxon>Hyphomicrobiales</taxon>
        <taxon>Bartonellaceae</taxon>
        <taxon>Bartonella</taxon>
    </lineage>
</organism>
<dbReference type="AlphaFoldDB" id="A0A3S5F8V9"/>
<dbReference type="Proteomes" id="UP000274201">
    <property type="component" value="Chromosome"/>
</dbReference>
<proteinExistence type="predicted"/>
<evidence type="ECO:0000313" key="1">
    <source>
        <dbReference type="EMBL" id="VEJ45702.1"/>
    </source>
</evidence>
<name>A0A3S5F8V9_BARVI</name>
<reference evidence="1 2" key="1">
    <citation type="submission" date="2018-12" db="EMBL/GenBank/DDBJ databases">
        <authorList>
            <consortium name="Pathogen Informatics"/>
        </authorList>
    </citation>
    <scope>NUCLEOTIDE SEQUENCE [LARGE SCALE GENOMIC DNA]</scope>
    <source>
        <strain evidence="1 2">NCTC12905</strain>
    </source>
</reference>
<dbReference type="EMBL" id="LR134529">
    <property type="protein sequence ID" value="VEJ45702.1"/>
    <property type="molecule type" value="Genomic_DNA"/>
</dbReference>
<accession>A0A3S5F8V9</accession>
<gene>
    <name evidence="1" type="ORF">NCTC12905_01369</name>
</gene>
<protein>
    <submittedName>
        <fullName evidence="1">Uncharacterized protein</fullName>
    </submittedName>
</protein>
<evidence type="ECO:0000313" key="2">
    <source>
        <dbReference type="Proteomes" id="UP000274201"/>
    </source>
</evidence>
<sequence length="131" mass="15061">MVVCISFSFSFASSKHKKIMLNGIFKEGFTRRACGVNTAFSLSDQKMKYTSRESNLSSDWWFTLEVRRRDLIKGYDAKIFLFFACFSNFGSVFVKCLKIHYFSAGYFIVLIDKTITLQLAAPLLVRAFNSK</sequence>